<organism evidence="1 2">
    <name type="scientific">Ktedonospora formicarum</name>
    <dbReference type="NCBI Taxonomy" id="2778364"/>
    <lineage>
        <taxon>Bacteria</taxon>
        <taxon>Bacillati</taxon>
        <taxon>Chloroflexota</taxon>
        <taxon>Ktedonobacteria</taxon>
        <taxon>Ktedonobacterales</taxon>
        <taxon>Ktedonobacteraceae</taxon>
        <taxon>Ktedonospora</taxon>
    </lineage>
</organism>
<protein>
    <submittedName>
        <fullName evidence="1">Uncharacterized protein</fullName>
    </submittedName>
</protein>
<evidence type="ECO:0000313" key="1">
    <source>
        <dbReference type="EMBL" id="GHO42535.1"/>
    </source>
</evidence>
<proteinExistence type="predicted"/>
<evidence type="ECO:0000313" key="2">
    <source>
        <dbReference type="Proteomes" id="UP000612362"/>
    </source>
</evidence>
<gene>
    <name evidence="1" type="ORF">KSX_06980</name>
</gene>
<name>A0A8J3MP46_9CHLR</name>
<comment type="caution">
    <text evidence="1">The sequence shown here is derived from an EMBL/GenBank/DDBJ whole genome shotgun (WGS) entry which is preliminary data.</text>
</comment>
<keyword evidence="2" id="KW-1185">Reference proteome</keyword>
<dbReference type="EMBL" id="BNJF01000001">
    <property type="protein sequence ID" value="GHO42535.1"/>
    <property type="molecule type" value="Genomic_DNA"/>
</dbReference>
<accession>A0A8J3MP46</accession>
<reference evidence="1" key="1">
    <citation type="submission" date="2020-10" db="EMBL/GenBank/DDBJ databases">
        <title>Taxonomic study of unclassified bacteria belonging to the class Ktedonobacteria.</title>
        <authorList>
            <person name="Yabe S."/>
            <person name="Wang C.M."/>
            <person name="Zheng Y."/>
            <person name="Sakai Y."/>
            <person name="Cavaletti L."/>
            <person name="Monciardini P."/>
            <person name="Donadio S."/>
        </authorList>
    </citation>
    <scope>NUCLEOTIDE SEQUENCE</scope>
    <source>
        <strain evidence="1">SOSP1-1</strain>
    </source>
</reference>
<dbReference type="AlphaFoldDB" id="A0A8J3MP46"/>
<sequence length="78" mass="9033">MLCPTEIVYLLNKNSYTQNPLKVYYLDAWRCDGFYLIIQSETFPVEENQKSLKDLVNVVNADVLYCASQGRSGCACWW</sequence>
<dbReference type="Proteomes" id="UP000612362">
    <property type="component" value="Unassembled WGS sequence"/>
</dbReference>